<sequence>MSRRTNHGKSHKVDLKLNLAPPIREDASRRAATVVDSPRGSSSSSSCLSSETEQGLPCQTSPEATSMVLAACPRCLMYVMLPEEDPKCCPKCKNAVLLDFLCCNRKT</sequence>
<dbReference type="Pfam" id="PF24747">
    <property type="entry name" value="Zn-ribbon_GIR1"/>
    <property type="match status" value="1"/>
</dbReference>
<feature type="domain" description="GIR1-like zinc ribbon" evidence="2">
    <location>
        <begin position="65"/>
        <end position="101"/>
    </location>
</feature>
<dbReference type="PANTHER" id="PTHR33177">
    <property type="entry name" value="PUTATIVE-RELATED"/>
    <property type="match status" value="1"/>
</dbReference>
<dbReference type="PANTHER" id="PTHR33177:SF74">
    <property type="entry name" value="PROTEIN GL2-INTERACTING REPRESSOR 1"/>
    <property type="match status" value="1"/>
</dbReference>
<gene>
    <name evidence="3" type="ORF">MUK42_23224</name>
</gene>
<evidence type="ECO:0000313" key="4">
    <source>
        <dbReference type="Proteomes" id="UP001055439"/>
    </source>
</evidence>
<dbReference type="AlphaFoldDB" id="A0A9E7K9H2"/>
<feature type="compositionally biased region" description="Basic residues" evidence="1">
    <location>
        <begin position="1"/>
        <end position="10"/>
    </location>
</feature>
<dbReference type="Proteomes" id="UP001055439">
    <property type="component" value="Chromosome 6"/>
</dbReference>
<accession>A0A9E7K9H2</accession>
<dbReference type="EMBL" id="CP097508">
    <property type="protein sequence ID" value="URE09336.1"/>
    <property type="molecule type" value="Genomic_DNA"/>
</dbReference>
<name>A0A9E7K9H2_9LILI</name>
<protein>
    <recommendedName>
        <fullName evidence="2">GIR1-like zinc ribbon domain-containing protein</fullName>
    </recommendedName>
</protein>
<feature type="region of interest" description="Disordered" evidence="1">
    <location>
        <begin position="1"/>
        <end position="59"/>
    </location>
</feature>
<evidence type="ECO:0000313" key="3">
    <source>
        <dbReference type="EMBL" id="URE09336.1"/>
    </source>
</evidence>
<proteinExistence type="predicted"/>
<evidence type="ECO:0000259" key="2">
    <source>
        <dbReference type="Pfam" id="PF24747"/>
    </source>
</evidence>
<reference evidence="3" key="1">
    <citation type="submission" date="2022-05" db="EMBL/GenBank/DDBJ databases">
        <title>The Musa troglodytarum L. genome provides insights into the mechanism of non-climacteric behaviour and enrichment of carotenoids.</title>
        <authorList>
            <person name="Wang J."/>
        </authorList>
    </citation>
    <scope>NUCLEOTIDE SEQUENCE</scope>
    <source>
        <tissue evidence="3">Leaf</tissue>
    </source>
</reference>
<feature type="compositionally biased region" description="Low complexity" evidence="1">
    <location>
        <begin position="41"/>
        <end position="50"/>
    </location>
</feature>
<dbReference type="InterPro" id="IPR055281">
    <property type="entry name" value="GIR1-2/SIED1"/>
</dbReference>
<organism evidence="3 4">
    <name type="scientific">Musa troglodytarum</name>
    <name type="common">fe'i banana</name>
    <dbReference type="NCBI Taxonomy" id="320322"/>
    <lineage>
        <taxon>Eukaryota</taxon>
        <taxon>Viridiplantae</taxon>
        <taxon>Streptophyta</taxon>
        <taxon>Embryophyta</taxon>
        <taxon>Tracheophyta</taxon>
        <taxon>Spermatophyta</taxon>
        <taxon>Magnoliopsida</taxon>
        <taxon>Liliopsida</taxon>
        <taxon>Zingiberales</taxon>
        <taxon>Musaceae</taxon>
        <taxon>Musa</taxon>
    </lineage>
</organism>
<dbReference type="InterPro" id="IPR056440">
    <property type="entry name" value="Zn-ribbon_GIR1"/>
</dbReference>
<dbReference type="OrthoDB" id="1930194at2759"/>
<evidence type="ECO:0000256" key="1">
    <source>
        <dbReference type="SAM" id="MobiDB-lite"/>
    </source>
</evidence>
<keyword evidence="4" id="KW-1185">Reference proteome</keyword>